<keyword evidence="2" id="KW-1185">Reference proteome</keyword>
<organism evidence="1 2">
    <name type="scientific">Rhizobium miluonense</name>
    <dbReference type="NCBI Taxonomy" id="411945"/>
    <lineage>
        <taxon>Bacteria</taxon>
        <taxon>Pseudomonadati</taxon>
        <taxon>Pseudomonadota</taxon>
        <taxon>Alphaproteobacteria</taxon>
        <taxon>Hyphomicrobiales</taxon>
        <taxon>Rhizobiaceae</taxon>
        <taxon>Rhizobium/Agrobacterium group</taxon>
        <taxon>Rhizobium</taxon>
    </lineage>
</organism>
<dbReference type="STRING" id="411945.GA0061102_10718"/>
<dbReference type="Proteomes" id="UP000199435">
    <property type="component" value="Unassembled WGS sequence"/>
</dbReference>
<dbReference type="OrthoDB" id="9027506at2"/>
<proteinExistence type="predicted"/>
<sequence length="168" mass="18528">MAIAFARSTVVASFFLIGISAIAIGSELAKPKLLAAKEEKRWVSAVESHQTMDGATVLQVLQHAAKLRPTKFKFELNDVGYNGESGEPVGVGISYWIGAKRLKDDYYVDLFYDIEPDGANLKVVVPQTQFTQDTIIEALEGGRDSFLLYIDKMYTTECIAPETKAKLC</sequence>
<name>A0A1C3XA54_9HYPH</name>
<protein>
    <submittedName>
        <fullName evidence="1">Uncharacterized protein</fullName>
    </submittedName>
</protein>
<dbReference type="EMBL" id="FMAH01000071">
    <property type="protein sequence ID" value="SCB49079.1"/>
    <property type="molecule type" value="Genomic_DNA"/>
</dbReference>
<gene>
    <name evidence="1" type="ORF">GA0061102_10718</name>
</gene>
<reference evidence="2" key="1">
    <citation type="submission" date="2016-08" db="EMBL/GenBank/DDBJ databases">
        <authorList>
            <person name="Varghese N."/>
            <person name="Submissions Spin"/>
        </authorList>
    </citation>
    <scope>NUCLEOTIDE SEQUENCE [LARGE SCALE GENOMIC DNA]</scope>
    <source>
        <strain evidence="2">HAMBI 2971</strain>
    </source>
</reference>
<evidence type="ECO:0000313" key="1">
    <source>
        <dbReference type="EMBL" id="SCB49079.1"/>
    </source>
</evidence>
<accession>A0A1C3XA54</accession>
<dbReference type="RefSeq" id="WP_092856314.1">
    <property type="nucleotide sequence ID" value="NZ_FMAH01000071.1"/>
</dbReference>
<dbReference type="AlphaFoldDB" id="A0A1C3XA54"/>
<evidence type="ECO:0000313" key="2">
    <source>
        <dbReference type="Proteomes" id="UP000199435"/>
    </source>
</evidence>